<dbReference type="Pfam" id="PF12771">
    <property type="entry name" value="SusD-like_2"/>
    <property type="match status" value="1"/>
</dbReference>
<proteinExistence type="predicted"/>
<protein>
    <submittedName>
        <fullName evidence="1">SusD/RagB family nutrient-binding outer membrane lipoprotein</fullName>
    </submittedName>
</protein>
<dbReference type="InterPro" id="IPR011990">
    <property type="entry name" value="TPR-like_helical_dom_sf"/>
</dbReference>
<keyword evidence="2" id="KW-1185">Reference proteome</keyword>
<gene>
    <name evidence="1" type="ORF">GQF63_18035</name>
</gene>
<organism evidence="1 2">
    <name type="scientific">Sphingobacterium humi</name>
    <dbReference type="NCBI Taxonomy" id="1796905"/>
    <lineage>
        <taxon>Bacteria</taxon>
        <taxon>Pseudomonadati</taxon>
        <taxon>Bacteroidota</taxon>
        <taxon>Sphingobacteriia</taxon>
        <taxon>Sphingobacteriales</taxon>
        <taxon>Sphingobacteriaceae</taxon>
        <taxon>Sphingobacterium</taxon>
    </lineage>
</organism>
<sequence length="479" mass="54367">MKNILNTRSKGLILLVSILLYCTSCVKNFEDINKNPNLINEISPGTLINEVLYNFSSNGLTNSYNINCQLMQVKLSYPQYYGGIQRYEILEDSGLSLWNSGYKWAKNIEEMLVVSEKEGAVNYQAIALTLKAWIYANLTDNFGDIPFSEASKAEDGILQAKYDAQEDIYKQLLADLEKANSLYDHKVAMAYGTDLLFGNNAKKWQKFTNSLYLRLLLRTSNVNPAAFEKMKSMLADPAKYPIIDNQGESAIFQVTGIAPNLSPWARPLDFSNQHAVSSYFIDILNNLNDPRRPIYVTPAKTTNGEVVYKGIPSAYDESSFSYSPSYMNNLQVTAPMIIPILTYAEVCFIKAELAQRKVITQDAERFYKEGIQAAVSTWSPEPLSASYFTADLAKYDGSLERIMLHKYLALYFTDAQQWAEYRRTGFPTLPKTTSMLNNGNMPYRLMYPGIQKVYNPTNYQTAIDKMGGNKIDYKIWWAK</sequence>
<dbReference type="OrthoDB" id="9766256at2"/>
<dbReference type="EMBL" id="WSQA01000017">
    <property type="protein sequence ID" value="MVZ63926.1"/>
    <property type="molecule type" value="Genomic_DNA"/>
</dbReference>
<name>A0A6N8L3J0_9SPHI</name>
<dbReference type="InterPro" id="IPR041662">
    <property type="entry name" value="SusD-like_2"/>
</dbReference>
<dbReference type="AlphaFoldDB" id="A0A6N8L3J0"/>
<reference evidence="1 2" key="1">
    <citation type="submission" date="2019-12" db="EMBL/GenBank/DDBJ databases">
        <authorList>
            <person name="Dong K."/>
        </authorList>
    </citation>
    <scope>NUCLEOTIDE SEQUENCE [LARGE SCALE GENOMIC DNA]</scope>
    <source>
        <strain evidence="1 2">JCM 31225</strain>
    </source>
</reference>
<keyword evidence="1" id="KW-0449">Lipoprotein</keyword>
<evidence type="ECO:0000313" key="1">
    <source>
        <dbReference type="EMBL" id="MVZ63926.1"/>
    </source>
</evidence>
<comment type="caution">
    <text evidence="1">The sequence shown here is derived from an EMBL/GenBank/DDBJ whole genome shotgun (WGS) entry which is preliminary data.</text>
</comment>
<evidence type="ECO:0000313" key="2">
    <source>
        <dbReference type="Proteomes" id="UP000435036"/>
    </source>
</evidence>
<dbReference type="SUPFAM" id="SSF48452">
    <property type="entry name" value="TPR-like"/>
    <property type="match status" value="1"/>
</dbReference>
<dbReference type="Gene3D" id="1.25.40.390">
    <property type="match status" value="1"/>
</dbReference>
<accession>A0A6N8L3J0</accession>
<dbReference type="RefSeq" id="WP_160370643.1">
    <property type="nucleotide sequence ID" value="NZ_WSQA01000017.1"/>
</dbReference>
<dbReference type="Proteomes" id="UP000435036">
    <property type="component" value="Unassembled WGS sequence"/>
</dbReference>